<evidence type="ECO:0000313" key="3">
    <source>
        <dbReference type="Proteomes" id="UP000053263"/>
    </source>
</evidence>
<accession>A0A0C9SJW9</accession>
<protein>
    <submittedName>
        <fullName evidence="2">Uncharacterized protein</fullName>
    </submittedName>
</protein>
<feature type="compositionally biased region" description="Basic residues" evidence="1">
    <location>
        <begin position="161"/>
        <end position="173"/>
    </location>
</feature>
<dbReference type="AlphaFoldDB" id="A0A0C9SJW9"/>
<feature type="compositionally biased region" description="Basic residues" evidence="1">
    <location>
        <begin position="128"/>
        <end position="138"/>
    </location>
</feature>
<proteinExistence type="predicted"/>
<sequence length="275" mass="31180">MQSPSKWCLWLTDLLAEYMKAMFRLHLDQAHPTDYETLDRTEAVISPALAAECRFIADQARQAYLTPGQRRRTTVPAPKYQRKTATARAKPTSNTRRRRARAKRRHHGTTDTDAPNGDAHTQDGGARAHAKQRRRRRATVPVLNRPRRCALSTGHTPLARARFRRRPRPARSRQRLDDAPALSTAPTPPRVLDNADAVRALDTAHAPARFRHRPRPRAFSTPPTLCAFSRAPTFPRIVDNARALALSTTPRAVRALDDALRRARFQQRPGPARFR</sequence>
<keyword evidence="3" id="KW-1185">Reference proteome</keyword>
<feature type="region of interest" description="Disordered" evidence="1">
    <location>
        <begin position="66"/>
        <end position="191"/>
    </location>
</feature>
<evidence type="ECO:0000313" key="2">
    <source>
        <dbReference type="EMBL" id="KII82716.1"/>
    </source>
</evidence>
<gene>
    <name evidence="2" type="ORF">PLICRDRAFT_181125</name>
</gene>
<organism evidence="2 3">
    <name type="scientific">Plicaturopsis crispa FD-325 SS-3</name>
    <dbReference type="NCBI Taxonomy" id="944288"/>
    <lineage>
        <taxon>Eukaryota</taxon>
        <taxon>Fungi</taxon>
        <taxon>Dikarya</taxon>
        <taxon>Basidiomycota</taxon>
        <taxon>Agaricomycotina</taxon>
        <taxon>Agaricomycetes</taxon>
        <taxon>Agaricomycetidae</taxon>
        <taxon>Amylocorticiales</taxon>
        <taxon>Amylocorticiaceae</taxon>
        <taxon>Plicatura</taxon>
        <taxon>Plicaturopsis crispa</taxon>
    </lineage>
</organism>
<dbReference type="HOGENOM" id="CLU_1012372_0_0_1"/>
<name>A0A0C9SJW9_PLICR</name>
<dbReference type="EMBL" id="KN832732">
    <property type="protein sequence ID" value="KII82716.1"/>
    <property type="molecule type" value="Genomic_DNA"/>
</dbReference>
<reference evidence="2 3" key="1">
    <citation type="submission" date="2014-06" db="EMBL/GenBank/DDBJ databases">
        <title>Evolutionary Origins and Diversification of the Mycorrhizal Mutualists.</title>
        <authorList>
            <consortium name="DOE Joint Genome Institute"/>
            <consortium name="Mycorrhizal Genomics Consortium"/>
            <person name="Kohler A."/>
            <person name="Kuo A."/>
            <person name="Nagy L.G."/>
            <person name="Floudas D."/>
            <person name="Copeland A."/>
            <person name="Barry K.W."/>
            <person name="Cichocki N."/>
            <person name="Veneault-Fourrey C."/>
            <person name="LaButti K."/>
            <person name="Lindquist E.A."/>
            <person name="Lipzen A."/>
            <person name="Lundell T."/>
            <person name="Morin E."/>
            <person name="Murat C."/>
            <person name="Riley R."/>
            <person name="Ohm R."/>
            <person name="Sun H."/>
            <person name="Tunlid A."/>
            <person name="Henrissat B."/>
            <person name="Grigoriev I.V."/>
            <person name="Hibbett D.S."/>
            <person name="Martin F."/>
        </authorList>
    </citation>
    <scope>NUCLEOTIDE SEQUENCE [LARGE SCALE GENOMIC DNA]</scope>
    <source>
        <strain evidence="2 3">FD-325 SS-3</strain>
    </source>
</reference>
<feature type="compositionally biased region" description="Basic residues" evidence="1">
    <location>
        <begin position="95"/>
        <end position="107"/>
    </location>
</feature>
<dbReference type="Proteomes" id="UP000053263">
    <property type="component" value="Unassembled WGS sequence"/>
</dbReference>
<evidence type="ECO:0000256" key="1">
    <source>
        <dbReference type="SAM" id="MobiDB-lite"/>
    </source>
</evidence>